<comment type="similarity">
    <text evidence="1">Belongs to the ustYa family.</text>
</comment>
<reference evidence="3 5" key="1">
    <citation type="journal article" date="2020" name="Stud. Mycol.">
        <title>101 Dothideomycetes genomes: a test case for predicting lifestyles and emergence of pathogens.</title>
        <authorList>
            <person name="Haridas S."/>
            <person name="Albert R."/>
            <person name="Binder M."/>
            <person name="Bloem J."/>
            <person name="Labutti K."/>
            <person name="Salamov A."/>
            <person name="Andreopoulos B."/>
            <person name="Baker S."/>
            <person name="Barry K."/>
            <person name="Bills G."/>
            <person name="Bluhm B."/>
            <person name="Cannon C."/>
            <person name="Castanera R."/>
            <person name="Culley D."/>
            <person name="Daum C."/>
            <person name="Ezra D."/>
            <person name="Gonzalez J."/>
            <person name="Henrissat B."/>
            <person name="Kuo A."/>
            <person name="Liang C."/>
            <person name="Lipzen A."/>
            <person name="Lutzoni F."/>
            <person name="Magnuson J."/>
            <person name="Mondo S."/>
            <person name="Nolan M."/>
            <person name="Ohm R."/>
            <person name="Pangilinan J."/>
            <person name="Park H.-J."/>
            <person name="Ramirez L."/>
            <person name="Alfaro M."/>
            <person name="Sun H."/>
            <person name="Tritt A."/>
            <person name="Yoshinaga Y."/>
            <person name="Zwiers L.-H."/>
            <person name="Turgeon B."/>
            <person name="Goodwin S."/>
            <person name="Spatafora J."/>
            <person name="Crous P."/>
            <person name="Grigoriev I."/>
        </authorList>
    </citation>
    <scope>NUCLEOTIDE SEQUENCE</scope>
    <source>
        <strain evidence="3 5">CBS 304.34</strain>
    </source>
</reference>
<evidence type="ECO:0000256" key="1">
    <source>
        <dbReference type="ARBA" id="ARBA00035112"/>
    </source>
</evidence>
<dbReference type="RefSeq" id="XP_033579832.1">
    <property type="nucleotide sequence ID" value="XM_033727166.1"/>
</dbReference>
<evidence type="ECO:0000313" key="3">
    <source>
        <dbReference type="EMBL" id="KAF2812868.1"/>
    </source>
</evidence>
<dbReference type="GO" id="GO:0043386">
    <property type="term" value="P:mycotoxin biosynthetic process"/>
    <property type="evidence" value="ECO:0007669"/>
    <property type="project" value="InterPro"/>
</dbReference>
<evidence type="ECO:0000313" key="5">
    <source>
        <dbReference type="RefSeq" id="XP_033579832.1"/>
    </source>
</evidence>
<feature type="compositionally biased region" description="Basic and acidic residues" evidence="2">
    <location>
        <begin position="1"/>
        <end position="11"/>
    </location>
</feature>
<dbReference type="PANTHER" id="PTHR33365">
    <property type="entry name" value="YALI0B05434P"/>
    <property type="match status" value="1"/>
</dbReference>
<sequence>MRHEYASDHSSSKYSGLPNDDNTQAWDDLIMREPSQRSPSEKLFQKLTQPKATFFNTSADELAQVGEEVDNSVRLADGGYIAGLGVYHDIHCLRRLRLFLHSDYYYPPLTEVNLRYLRKHLDHCIESLRKAVMCNVDTNIYTFTWDDTTAADHRPNPKSNQMRKCTNWEAVEGWVTKRHVPLNPMLMRPSGVSDRIHMV</sequence>
<proteinExistence type="inferred from homology"/>
<name>A0A6A6YWD9_9PEZI</name>
<dbReference type="InterPro" id="IPR021765">
    <property type="entry name" value="UstYa-like"/>
</dbReference>
<dbReference type="GeneID" id="54468059"/>
<gene>
    <name evidence="3 5" type="ORF">BDZ99DRAFT_555817</name>
</gene>
<keyword evidence="4" id="KW-1185">Reference proteome</keyword>
<reference evidence="5" key="2">
    <citation type="submission" date="2020-04" db="EMBL/GenBank/DDBJ databases">
        <authorList>
            <consortium name="NCBI Genome Project"/>
        </authorList>
    </citation>
    <scope>NUCLEOTIDE SEQUENCE</scope>
    <source>
        <strain evidence="5">CBS 304.34</strain>
    </source>
</reference>
<dbReference type="Pfam" id="PF11807">
    <property type="entry name" value="UstYa"/>
    <property type="match status" value="1"/>
</dbReference>
<dbReference type="EMBL" id="MU003696">
    <property type="protein sequence ID" value="KAF2812868.1"/>
    <property type="molecule type" value="Genomic_DNA"/>
</dbReference>
<reference evidence="5" key="3">
    <citation type="submission" date="2025-04" db="UniProtKB">
        <authorList>
            <consortium name="RefSeq"/>
        </authorList>
    </citation>
    <scope>IDENTIFICATION</scope>
    <source>
        <strain evidence="5">CBS 304.34</strain>
    </source>
</reference>
<feature type="compositionally biased region" description="Polar residues" evidence="2">
    <location>
        <begin position="12"/>
        <end position="25"/>
    </location>
</feature>
<feature type="region of interest" description="Disordered" evidence="2">
    <location>
        <begin position="1"/>
        <end position="40"/>
    </location>
</feature>
<dbReference type="Proteomes" id="UP000504636">
    <property type="component" value="Unplaced"/>
</dbReference>
<evidence type="ECO:0008006" key="6">
    <source>
        <dbReference type="Google" id="ProtNLM"/>
    </source>
</evidence>
<evidence type="ECO:0000313" key="4">
    <source>
        <dbReference type="Proteomes" id="UP000504636"/>
    </source>
</evidence>
<accession>A0A6A6YWD9</accession>
<dbReference type="PANTHER" id="PTHR33365:SF7">
    <property type="entry name" value="TAT PATHWAY SIGNAL SEQUENCE"/>
    <property type="match status" value="1"/>
</dbReference>
<organism evidence="3">
    <name type="scientific">Mytilinidion resinicola</name>
    <dbReference type="NCBI Taxonomy" id="574789"/>
    <lineage>
        <taxon>Eukaryota</taxon>
        <taxon>Fungi</taxon>
        <taxon>Dikarya</taxon>
        <taxon>Ascomycota</taxon>
        <taxon>Pezizomycotina</taxon>
        <taxon>Dothideomycetes</taxon>
        <taxon>Pleosporomycetidae</taxon>
        <taxon>Mytilinidiales</taxon>
        <taxon>Mytilinidiaceae</taxon>
        <taxon>Mytilinidion</taxon>
    </lineage>
</organism>
<protein>
    <recommendedName>
        <fullName evidence="6">Tat pathway signal sequence</fullName>
    </recommendedName>
</protein>
<feature type="compositionally biased region" description="Basic and acidic residues" evidence="2">
    <location>
        <begin position="29"/>
        <end position="40"/>
    </location>
</feature>
<evidence type="ECO:0000256" key="2">
    <source>
        <dbReference type="SAM" id="MobiDB-lite"/>
    </source>
</evidence>
<dbReference type="AlphaFoldDB" id="A0A6A6YWD9"/>
<dbReference type="OrthoDB" id="3687641at2759"/>